<feature type="compositionally biased region" description="Low complexity" evidence="1">
    <location>
        <begin position="1156"/>
        <end position="1170"/>
    </location>
</feature>
<accession>A0AAV9IT77</accession>
<keyword evidence="3" id="KW-1185">Reference proteome</keyword>
<feature type="region of interest" description="Disordered" evidence="1">
    <location>
        <begin position="407"/>
        <end position="430"/>
    </location>
</feature>
<organism evidence="2 3">
    <name type="scientific">Cyanidium caldarium</name>
    <name type="common">Red alga</name>
    <dbReference type="NCBI Taxonomy" id="2771"/>
    <lineage>
        <taxon>Eukaryota</taxon>
        <taxon>Rhodophyta</taxon>
        <taxon>Bangiophyceae</taxon>
        <taxon>Cyanidiales</taxon>
        <taxon>Cyanidiaceae</taxon>
        <taxon>Cyanidium</taxon>
    </lineage>
</organism>
<sequence>MSDQQELVTSAPLVWECAGAPWSAQAGRWQCAAGRLAIAAVPADERAAEHRPPLAAVVVDRWAAHVTVARYETETSEDVGDADREGVEVQDRWVALTADGRYLWVAEPLRGESAHIRLSAFDIQAARVTEADGSVREAPCALPPCKCPGASSASSDAVSSPECIPAFCLLHARRLEEASETPSSLYSVELFTRSGQVYRWRVDAEPWERHRRSMRPLVREPTVERVANGWQLLWLHGVTHEVYGLSRAAVASGVDATPPPVACLYRHRDRRWIPLAETSAADVEATALSTDASRLLLALRGGASWPCYDLRSVPARPQHLAAPFAVHSIVPWTASMMLAVGGDSAELAAIDCEQRAVHSLGAVDGWGIRASSSERHHVVTAGDMDVVPQRRPPSRWQRLWPRRWSAASTGAGSVTDDRAPPTDSSSTRFVASSRPQHAFLVSLRPRTVQVVAVHVPGTAERLHALVMSDGGLAAAESFCHRHHLPPYLPPLARWRLSPRDADAARQLLQALSTATMDGDPMWTVLAREVWAGACADERAERVLLRAVLLSKGEQDGTSSDSVPVVALRRRLELLELLRQCETPDVAVSDRAPPSDVLYRRMTAAQRLGGERAVARLLAASGQVAAAIAWMRQCHLSGTDCLSLLSALPETLDPQAYWALMADEVLSGGGEDKREVVSVLVQRCIDRVVRIDSVCGASVLVPRLLSVARQALTASTAVGASDDASVALLNGWQRAVTEWSALLVHPLLASLDMAALRRVPSLERYATAAPTERLEMAWRLALQRVLDSGAVAVETDIESAAAVVVEEVLLRGAFGMALVSGLEEGQVEALLEETSVRVFAEAEGAMAASVWLRALSLACEEAAAVEEADDTSSTDRAARSGPWTLRGCRRLLEQAVRRFPYALDDVGLREAMQCLQRWGDGMSAERVSRTHALLSRVRDWTGQSISLAEWYAATETGGSLEAASTHITHILCTLYGALAEQHRLADLHLLHALMRPWLHALPLDQLACVLLERYDSSDGLSMVLVEVLAGMSDGVEAGVLVVRAAVELFEVEAAAYTAMLLLQQVYAEWRRGQCASSPGAGSKLHALDAAVDALQRTCRAYLYAGDVGLPLPEPAAFWRARPTSWMHYLYQVVLVAVAADEETSADGKAPASDGVCTSTTTTTSSSSSLSSAWRPWWDTTRRSGRVDSSKNAAVVSERLAAVQHLATLLQLEDETRHLLVRQGHGRPEWLCEYVEETLEAVSHVNATGEHPLEQQQLALRLLWACWQRAGALQRPRLERALRAQLVGGGGGQMIDLKWVQDYYRVLPTSAEAVRVPCGMPRQHIAAVALQHRLAVPALWYAVEWSALQPSQWLHACIAVWRWRQEQRGGAEMNGGAVPVLLPLPGDIRLTTAEPSAAELRQSGDAKRLRPFAETLRRAAEVRAWLFPDLSVDAIGDESGVVEAVEQFLADAAVRQRLVYARLAHRPVREGAAALRALLAPTMPLAEAFGIAPAECRLEYVRWTLLEEAEEGVIRDAVPDARILQCLVERDGKAEALRALVSPWAHTTTTLPSPPPLGVYAVRAVAEQPGDTRVVAVARAIDAGWLSDARWAQRLAAPAAMLNAENTEELAGMLAGQSLECWPRWWRLVVDTGHATGLLLRQALVRKMREVPATAAVDARELLRTVRHCVSIDGMSDTDVEGADAFGAVVLSAALDGGREASSSAAALALAEELHEAFATDGPEWSLSLRRRLLQTEVVLECCWVVHRDTALKAQGAAARFTAALVDAVQARDEDCRDGSDAAADRLQAYAQVAAVAQSGDWSAEVSERAAVSQALADALPDADPIRQAAKTLSEQASKGSREGPAAEENMVVVGTAADGRRGPEQQADEWTSFARALIHRIHRGELLPAGALVARRRGMHAVIATHPESVLCVLREWLQRYTQRLHQQQVTALDDEDVQPDERLQAIRALALVEAVLSTWMME</sequence>
<proteinExistence type="predicted"/>
<evidence type="ECO:0000313" key="3">
    <source>
        <dbReference type="Proteomes" id="UP001301350"/>
    </source>
</evidence>
<name>A0AAV9IT77_CYACA</name>
<dbReference type="EMBL" id="JANCYW010000005">
    <property type="protein sequence ID" value="KAK4535532.1"/>
    <property type="molecule type" value="Genomic_DNA"/>
</dbReference>
<comment type="caution">
    <text evidence="2">The sequence shown here is derived from an EMBL/GenBank/DDBJ whole genome shotgun (WGS) entry which is preliminary data.</text>
</comment>
<reference evidence="2 3" key="1">
    <citation type="submission" date="2022-07" db="EMBL/GenBank/DDBJ databases">
        <title>Genome-wide signatures of adaptation to extreme environments.</title>
        <authorList>
            <person name="Cho C.H."/>
            <person name="Yoon H.S."/>
        </authorList>
    </citation>
    <scope>NUCLEOTIDE SEQUENCE [LARGE SCALE GENOMIC DNA]</scope>
    <source>
        <strain evidence="2 3">DBV 063 E5</strain>
    </source>
</reference>
<dbReference type="Proteomes" id="UP001301350">
    <property type="component" value="Unassembled WGS sequence"/>
</dbReference>
<feature type="region of interest" description="Disordered" evidence="1">
    <location>
        <begin position="1144"/>
        <end position="1170"/>
    </location>
</feature>
<evidence type="ECO:0000256" key="1">
    <source>
        <dbReference type="SAM" id="MobiDB-lite"/>
    </source>
</evidence>
<protein>
    <submittedName>
        <fullName evidence="2">Uncharacterized protein</fullName>
    </submittedName>
</protein>
<evidence type="ECO:0000313" key="2">
    <source>
        <dbReference type="EMBL" id="KAK4535532.1"/>
    </source>
</evidence>
<gene>
    <name evidence="2" type="ORF">CDCA_CDCA05G1557</name>
</gene>